<evidence type="ECO:0000313" key="1">
    <source>
        <dbReference type="EMBL" id="CUN70955.1"/>
    </source>
</evidence>
<name>A0A173Z6Y2_9FIRM</name>
<dbReference type="Proteomes" id="UP000095651">
    <property type="component" value="Unassembled WGS sequence"/>
</dbReference>
<evidence type="ECO:0000313" key="2">
    <source>
        <dbReference type="EMBL" id="RGL91059.1"/>
    </source>
</evidence>
<dbReference type="Proteomes" id="UP000261257">
    <property type="component" value="Unassembled WGS sequence"/>
</dbReference>
<organism evidence="1 3">
    <name type="scientific">Hungatella hathewayi</name>
    <dbReference type="NCBI Taxonomy" id="154046"/>
    <lineage>
        <taxon>Bacteria</taxon>
        <taxon>Bacillati</taxon>
        <taxon>Bacillota</taxon>
        <taxon>Clostridia</taxon>
        <taxon>Lachnospirales</taxon>
        <taxon>Lachnospiraceae</taxon>
        <taxon>Hungatella</taxon>
    </lineage>
</organism>
<protein>
    <submittedName>
        <fullName evidence="2">N-acetyl-gamma-glutamyl-phosphate reductase</fullName>
    </submittedName>
</protein>
<dbReference type="AlphaFoldDB" id="A0A173Z6Y2"/>
<reference evidence="2 4" key="2">
    <citation type="submission" date="2018-08" db="EMBL/GenBank/DDBJ databases">
        <title>A genome reference for cultivated species of the human gut microbiota.</title>
        <authorList>
            <person name="Zou Y."/>
            <person name="Xue W."/>
            <person name="Luo G."/>
        </authorList>
    </citation>
    <scope>NUCLEOTIDE SEQUENCE [LARGE SCALE GENOMIC DNA]</scope>
    <source>
        <strain evidence="2 4">TF05-11AC</strain>
    </source>
</reference>
<sequence length="67" mass="8060">MIRKNTGELTPKEERELLQEFECVDRYCDAVIPPAPKGEFEKIIAEMKKRNIVPQIREELRKRFGRW</sequence>
<evidence type="ECO:0000313" key="3">
    <source>
        <dbReference type="Proteomes" id="UP000095651"/>
    </source>
</evidence>
<gene>
    <name evidence="2" type="ORF">DXC39_33825</name>
    <name evidence="1" type="ORF">ERS852407_00868</name>
</gene>
<evidence type="ECO:0000313" key="4">
    <source>
        <dbReference type="Proteomes" id="UP000261257"/>
    </source>
</evidence>
<dbReference type="RefSeq" id="WP_055653165.1">
    <property type="nucleotide sequence ID" value="NZ_CABIXC010000002.1"/>
</dbReference>
<dbReference type="EMBL" id="QSSQ01000091">
    <property type="protein sequence ID" value="RGL91059.1"/>
    <property type="molecule type" value="Genomic_DNA"/>
</dbReference>
<dbReference type="EMBL" id="CYZE01000002">
    <property type="protein sequence ID" value="CUN70955.1"/>
    <property type="molecule type" value="Genomic_DNA"/>
</dbReference>
<reference evidence="1 3" key="1">
    <citation type="submission" date="2015-09" db="EMBL/GenBank/DDBJ databases">
        <authorList>
            <consortium name="Pathogen Informatics"/>
        </authorList>
    </citation>
    <scope>NUCLEOTIDE SEQUENCE [LARGE SCALE GENOMIC DNA]</scope>
    <source>
        <strain evidence="1 3">2789STDY5608850</strain>
    </source>
</reference>
<accession>A0A173Z6Y2</accession>
<proteinExistence type="predicted"/>